<dbReference type="PANTHER" id="PTHR47768:SF1">
    <property type="entry name" value="GLOBIN FAMILY PROFILE DOMAIN-CONTAINING PROTEIN"/>
    <property type="match status" value="1"/>
</dbReference>
<feature type="compositionally biased region" description="Basic and acidic residues" evidence="4">
    <location>
        <begin position="795"/>
        <end position="819"/>
    </location>
</feature>
<feature type="domain" description="Homeobox" evidence="6">
    <location>
        <begin position="260"/>
        <end position="320"/>
    </location>
</feature>
<dbReference type="SMART" id="SM00252">
    <property type="entry name" value="SH2"/>
    <property type="match status" value="1"/>
</dbReference>
<dbReference type="Pfam" id="PF00046">
    <property type="entry name" value="Homeodomain"/>
    <property type="match status" value="1"/>
</dbReference>
<dbReference type="InterPro" id="IPR044399">
    <property type="entry name" value="Mb-like_M"/>
</dbReference>
<dbReference type="InterPro" id="IPR000971">
    <property type="entry name" value="Globin"/>
</dbReference>
<gene>
    <name evidence="7" type="primary">WBGene00098150</name>
</gene>
<dbReference type="GO" id="GO:0019825">
    <property type="term" value="F:oxygen binding"/>
    <property type="evidence" value="ECO:0007669"/>
    <property type="project" value="InterPro"/>
</dbReference>
<evidence type="ECO:0000256" key="5">
    <source>
        <dbReference type="SAM" id="SignalP"/>
    </source>
</evidence>
<feature type="region of interest" description="Disordered" evidence="4">
    <location>
        <begin position="715"/>
        <end position="751"/>
    </location>
</feature>
<dbReference type="InterPro" id="IPR036860">
    <property type="entry name" value="SH2_dom_sf"/>
</dbReference>
<dbReference type="AlphaFoldDB" id="A0A8R1Y9Q8"/>
<feature type="signal peptide" evidence="5">
    <location>
        <begin position="1"/>
        <end position="25"/>
    </location>
</feature>
<protein>
    <submittedName>
        <fullName evidence="7">Glb-18</fullName>
    </submittedName>
</protein>
<dbReference type="Gene3D" id="3.30.505.10">
    <property type="entry name" value="SH2 domain"/>
    <property type="match status" value="1"/>
</dbReference>
<dbReference type="SMART" id="SM00389">
    <property type="entry name" value="HOX"/>
    <property type="match status" value="1"/>
</dbReference>
<evidence type="ECO:0000256" key="3">
    <source>
        <dbReference type="RuleBase" id="RU000682"/>
    </source>
</evidence>
<dbReference type="PANTHER" id="PTHR47768">
    <property type="entry name" value="GLOBIN RELATED-RELATED"/>
    <property type="match status" value="1"/>
</dbReference>
<dbReference type="SUPFAM" id="SSF55550">
    <property type="entry name" value="SH2 domain"/>
    <property type="match status" value="1"/>
</dbReference>
<dbReference type="Pfam" id="PF00042">
    <property type="entry name" value="Globin"/>
    <property type="match status" value="1"/>
</dbReference>
<dbReference type="InterPro" id="IPR009057">
    <property type="entry name" value="Homeodomain-like_sf"/>
</dbReference>
<dbReference type="SUPFAM" id="SSF46689">
    <property type="entry name" value="Homeodomain-like"/>
    <property type="match status" value="1"/>
</dbReference>
<sequence length="1017" mass="117266">WSSHRSILLLYRIPLLFFHILQLWANYQTWIKEIDSFRTSKKGLCSDEPYYFPTVSEADSERLIKFNGDYMLRKTTNDKGRWKFVLSFMEDSIIQHIIVKYPVWVIEFGIAKASLNGFILYYSMKPSPRYSKTQEGPLLKNIPTVSEMAAQTPTPEDKKLMEKTWSEKFDVLLTLGSDIHIQMDDPSPSYHSIPPIKSELMSPSMGSITDMNAFSQMSLYSQSSPSFPQQLYNWGMYHPYMYNPGYQSYIQQPPVCMQNQTNSKSRVVFTTEQKYALNALFKEMNNLMKSDREELGDAIGLNQNQIKIWLQNRRYKDKKRLPEVAEQMKSKLDYDEGKAKRAVKFSAAKSITDLELVLVMKNEGPYNCDFWFTLNPFSASKVLIRRSSNFNLEAKFGQKNFFSCKNATGIATASSEMHNIGEENDRLMNVCEFNNESSLKTNKEEEGEGEMKKEPTKEIKRIDDWNTECSGNEQERKSTKNPNEQSEIQSKESETLVIHERNKYYLFNQTQMKSDFESKVTCDKGSISSLPNKNNDSLHSDAITDYRSVKCADDKYKLFALRPTKWNESKEVTSIECVKEESESERRNQESERSIMYLSHREIIHSSMRTSMHRIDHTKPPLKCPPGFIMTVMEGSSQKGINSIKCDPMTGEWTRSDGKPLAQNGTFWCKKESKETPEGTTVVIGAKEQSPDWMLTRAGVIHGCIMVCVCLRKKKTEEPPPPPPPPPTKPPSEPLSLPSPAPSPLLIVTPPPSPPVVHQIFITVKHEEGEKKDLNIKMDQDVPDEKSFAVLSQTGEKERTRQKSKAEKEKSEAEQRDTSDVQMRLKSVVEKKNDEMAARTPTEIPSTPEDKKLMEKTWSEEFDVLLTLGSDIYNYIFKNMSACKRLFPWIIKYEDEGVDWKKTTEFKDQALKFVQVIDTVVWGIIDGDKSEPFLYDVGQRHVQYASRGFKASYWDVFLDAMQYAQDQRIPKMNNLNAQEKQRAKQIWHDVAAYIIKHMKSGFFDGQKGTNRYEEKEK</sequence>
<evidence type="ECO:0000313" key="8">
    <source>
        <dbReference type="Proteomes" id="UP000005239"/>
    </source>
</evidence>
<reference evidence="7" key="2">
    <citation type="submission" date="2022-06" db="UniProtKB">
        <authorList>
            <consortium name="EnsemblMetazoa"/>
        </authorList>
    </citation>
    <scope>IDENTIFICATION</scope>
    <source>
        <strain evidence="7">PS312</strain>
    </source>
</reference>
<name>A0A8R1Y9Q8_PRIPA</name>
<feature type="compositionally biased region" description="Pro residues" evidence="4">
    <location>
        <begin position="719"/>
        <end position="751"/>
    </location>
</feature>
<feature type="region of interest" description="Disordered" evidence="4">
    <location>
        <begin position="437"/>
        <end position="494"/>
    </location>
</feature>
<dbReference type="InterPro" id="IPR000980">
    <property type="entry name" value="SH2"/>
</dbReference>
<accession>A0A8R1Y9Q8</accession>
<dbReference type="GO" id="GO:0005634">
    <property type="term" value="C:nucleus"/>
    <property type="evidence" value="ECO:0007669"/>
    <property type="project" value="UniProtKB-SubCell"/>
</dbReference>
<dbReference type="InterPro" id="IPR012292">
    <property type="entry name" value="Globin/Proto"/>
</dbReference>
<dbReference type="Gene3D" id="1.10.490.10">
    <property type="entry name" value="Globins"/>
    <property type="match status" value="1"/>
</dbReference>
<dbReference type="InterPro" id="IPR001356">
    <property type="entry name" value="HD"/>
</dbReference>
<evidence type="ECO:0000313" key="7">
    <source>
        <dbReference type="EnsemblMetazoa" id="PPA08596.1"/>
    </source>
</evidence>
<feature type="region of interest" description="Disordered" evidence="4">
    <location>
        <begin position="829"/>
        <end position="848"/>
    </location>
</feature>
<feature type="region of interest" description="Disordered" evidence="4">
    <location>
        <begin position="790"/>
        <end position="823"/>
    </location>
</feature>
<reference evidence="8" key="1">
    <citation type="journal article" date="2008" name="Nat. Genet.">
        <title>The Pristionchus pacificus genome provides a unique perspective on nematode lifestyle and parasitism.</title>
        <authorList>
            <person name="Dieterich C."/>
            <person name="Clifton S.W."/>
            <person name="Schuster L.N."/>
            <person name="Chinwalla A."/>
            <person name="Delehaunty K."/>
            <person name="Dinkelacker I."/>
            <person name="Fulton L."/>
            <person name="Fulton R."/>
            <person name="Godfrey J."/>
            <person name="Minx P."/>
            <person name="Mitreva M."/>
            <person name="Roeseler W."/>
            <person name="Tian H."/>
            <person name="Witte H."/>
            <person name="Yang S.P."/>
            <person name="Wilson R.K."/>
            <person name="Sommer R.J."/>
        </authorList>
    </citation>
    <scope>NUCLEOTIDE SEQUENCE [LARGE SCALE GENOMIC DNA]</scope>
    <source>
        <strain evidence="8">PS312</strain>
    </source>
</reference>
<keyword evidence="2 3" id="KW-0238">DNA-binding</keyword>
<dbReference type="Proteomes" id="UP000005239">
    <property type="component" value="Unassembled WGS sequence"/>
</dbReference>
<feature type="DNA-binding region" description="Homeobox" evidence="2">
    <location>
        <begin position="262"/>
        <end position="321"/>
    </location>
</feature>
<dbReference type="InterPro" id="IPR053341">
    <property type="entry name" value="Oxidative_stress_globin-like"/>
</dbReference>
<keyword evidence="8" id="KW-1185">Reference proteome</keyword>
<dbReference type="PROSITE" id="PS50071">
    <property type="entry name" value="HOMEOBOX_2"/>
    <property type="match status" value="1"/>
</dbReference>
<feature type="compositionally biased region" description="Basic and acidic residues" evidence="4">
    <location>
        <begin position="441"/>
        <end position="464"/>
    </location>
</feature>
<dbReference type="InterPro" id="IPR009050">
    <property type="entry name" value="Globin-like_sf"/>
</dbReference>
<dbReference type="Gene3D" id="1.10.10.60">
    <property type="entry name" value="Homeodomain-like"/>
    <property type="match status" value="1"/>
</dbReference>
<proteinExistence type="predicted"/>
<evidence type="ECO:0000259" key="6">
    <source>
        <dbReference type="PROSITE" id="PS50071"/>
    </source>
</evidence>
<dbReference type="CDD" id="cd01040">
    <property type="entry name" value="Mb-like"/>
    <property type="match status" value="1"/>
</dbReference>
<evidence type="ECO:0000256" key="1">
    <source>
        <dbReference type="ARBA" id="ARBA00004123"/>
    </source>
</evidence>
<dbReference type="GO" id="GO:0003677">
    <property type="term" value="F:DNA binding"/>
    <property type="evidence" value="ECO:0007669"/>
    <property type="project" value="UniProtKB-UniRule"/>
</dbReference>
<keyword evidence="2 3" id="KW-0371">Homeobox</keyword>
<dbReference type="GO" id="GO:0020037">
    <property type="term" value="F:heme binding"/>
    <property type="evidence" value="ECO:0007669"/>
    <property type="project" value="InterPro"/>
</dbReference>
<evidence type="ECO:0000256" key="4">
    <source>
        <dbReference type="SAM" id="MobiDB-lite"/>
    </source>
</evidence>
<keyword evidence="2 3" id="KW-0539">Nucleus</keyword>
<dbReference type="CDD" id="cd00086">
    <property type="entry name" value="homeodomain"/>
    <property type="match status" value="1"/>
</dbReference>
<dbReference type="SUPFAM" id="SSF46458">
    <property type="entry name" value="Globin-like"/>
    <property type="match status" value="1"/>
</dbReference>
<organism evidence="7 8">
    <name type="scientific">Pristionchus pacificus</name>
    <name type="common">Parasitic nematode worm</name>
    <dbReference type="NCBI Taxonomy" id="54126"/>
    <lineage>
        <taxon>Eukaryota</taxon>
        <taxon>Metazoa</taxon>
        <taxon>Ecdysozoa</taxon>
        <taxon>Nematoda</taxon>
        <taxon>Chromadorea</taxon>
        <taxon>Rhabditida</taxon>
        <taxon>Rhabditina</taxon>
        <taxon>Diplogasteromorpha</taxon>
        <taxon>Diplogasteroidea</taxon>
        <taxon>Neodiplogasteridae</taxon>
        <taxon>Pristionchus</taxon>
    </lineage>
</organism>
<comment type="subcellular location">
    <subcellularLocation>
        <location evidence="1 2 3">Nucleus</location>
    </subcellularLocation>
</comment>
<dbReference type="EnsemblMetazoa" id="PPA08596.1">
    <property type="protein sequence ID" value="PPA08596.1"/>
    <property type="gene ID" value="WBGene00098150"/>
</dbReference>
<evidence type="ECO:0000256" key="2">
    <source>
        <dbReference type="PROSITE-ProRule" id="PRU00108"/>
    </source>
</evidence>
<feature type="chain" id="PRO_5035939132" evidence="5">
    <location>
        <begin position="26"/>
        <end position="1017"/>
    </location>
</feature>
<keyword evidence="5" id="KW-0732">Signal</keyword>